<dbReference type="InterPro" id="IPR021670">
    <property type="entry name" value="DUF3256"/>
</dbReference>
<dbReference type="Pfam" id="PF11644">
    <property type="entry name" value="DUF3256"/>
    <property type="match status" value="1"/>
</dbReference>
<proteinExistence type="predicted"/>
<evidence type="ECO:0000313" key="2">
    <source>
        <dbReference type="Proteomes" id="UP000886740"/>
    </source>
</evidence>
<reference evidence="1" key="2">
    <citation type="submission" date="2021-04" db="EMBL/GenBank/DDBJ databases">
        <authorList>
            <person name="Gilroy R."/>
        </authorList>
    </citation>
    <scope>NUCLEOTIDE SEQUENCE</scope>
    <source>
        <strain evidence="1">ChiGjej6B6-14162</strain>
    </source>
</reference>
<dbReference type="AlphaFoldDB" id="A0A9D2BFP9"/>
<sequence>MGAAAALLLAIGANGQQMETVFTSMPDTYIPQLENAWRKDLVDLYKSGKEAKLKNMMNGTSTLLKLTDNYLLLQPSSRSRVEMKLLPLINNTFVVCMVTTVEGPVADSRIAFYTTDWQPLENSDLIAFATGEWYLKKEADAGQLEEARSLLDMDLIRYDLNPDSLTLKATYTTPEYLDKESREKVAPCLANPLVYEWRRSHFEATTQK</sequence>
<comment type="caution">
    <text evidence="1">The sequence shown here is derived from an EMBL/GenBank/DDBJ whole genome shotgun (WGS) entry which is preliminary data.</text>
</comment>
<dbReference type="Proteomes" id="UP000886740">
    <property type="component" value="Unassembled WGS sequence"/>
</dbReference>
<name>A0A9D2BFP9_9BACT</name>
<dbReference type="EMBL" id="DXEL01000043">
    <property type="protein sequence ID" value="HIX74531.1"/>
    <property type="molecule type" value="Genomic_DNA"/>
</dbReference>
<evidence type="ECO:0000313" key="1">
    <source>
        <dbReference type="EMBL" id="HIX74531.1"/>
    </source>
</evidence>
<dbReference type="SUPFAM" id="SSF160925">
    <property type="entry name" value="PG1388-like"/>
    <property type="match status" value="1"/>
</dbReference>
<accession>A0A9D2BFP9</accession>
<reference evidence="1" key="1">
    <citation type="journal article" date="2021" name="PeerJ">
        <title>Extensive microbial diversity within the chicken gut microbiome revealed by metagenomics and culture.</title>
        <authorList>
            <person name="Gilroy R."/>
            <person name="Ravi A."/>
            <person name="Getino M."/>
            <person name="Pursley I."/>
            <person name="Horton D.L."/>
            <person name="Alikhan N.F."/>
            <person name="Baker D."/>
            <person name="Gharbi K."/>
            <person name="Hall N."/>
            <person name="Watson M."/>
            <person name="Adriaenssens E.M."/>
            <person name="Foster-Nyarko E."/>
            <person name="Jarju S."/>
            <person name="Secka A."/>
            <person name="Antonio M."/>
            <person name="Oren A."/>
            <person name="Chaudhuri R.R."/>
            <person name="La Ragione R."/>
            <person name="Hildebrand F."/>
            <person name="Pallen M.J."/>
        </authorList>
    </citation>
    <scope>NUCLEOTIDE SEQUENCE</scope>
    <source>
        <strain evidence="1">ChiGjej6B6-14162</strain>
    </source>
</reference>
<organism evidence="1 2">
    <name type="scientific">Candidatus Parabacteroides intestinipullorum</name>
    <dbReference type="NCBI Taxonomy" id="2838723"/>
    <lineage>
        <taxon>Bacteria</taxon>
        <taxon>Pseudomonadati</taxon>
        <taxon>Bacteroidota</taxon>
        <taxon>Bacteroidia</taxon>
        <taxon>Bacteroidales</taxon>
        <taxon>Tannerellaceae</taxon>
        <taxon>Parabacteroides</taxon>
    </lineage>
</organism>
<protein>
    <submittedName>
        <fullName evidence="1">DUF3256 family protein</fullName>
    </submittedName>
</protein>
<gene>
    <name evidence="1" type="ORF">H9977_05815</name>
</gene>